<protein>
    <submittedName>
        <fullName evidence="1">Uncharacterized protein</fullName>
    </submittedName>
</protein>
<organism evidence="1 2">
    <name type="scientific">Tenacibaculum geojense</name>
    <dbReference type="NCBI Taxonomy" id="915352"/>
    <lineage>
        <taxon>Bacteria</taxon>
        <taxon>Pseudomonadati</taxon>
        <taxon>Bacteroidota</taxon>
        <taxon>Flavobacteriia</taxon>
        <taxon>Flavobacteriales</taxon>
        <taxon>Flavobacteriaceae</taxon>
        <taxon>Tenacibaculum</taxon>
    </lineage>
</organism>
<evidence type="ECO:0000313" key="1">
    <source>
        <dbReference type="EMBL" id="MFD0993206.1"/>
    </source>
</evidence>
<proteinExistence type="predicted"/>
<reference evidence="2" key="1">
    <citation type="journal article" date="2019" name="Int. J. Syst. Evol. Microbiol.">
        <title>The Global Catalogue of Microorganisms (GCM) 10K type strain sequencing project: providing services to taxonomists for standard genome sequencing and annotation.</title>
        <authorList>
            <consortium name="The Broad Institute Genomics Platform"/>
            <consortium name="The Broad Institute Genome Sequencing Center for Infectious Disease"/>
            <person name="Wu L."/>
            <person name="Ma J."/>
        </authorList>
    </citation>
    <scope>NUCLEOTIDE SEQUENCE [LARGE SCALE GENOMIC DNA]</scope>
    <source>
        <strain evidence="2">CCUG 60527</strain>
    </source>
</reference>
<gene>
    <name evidence="1" type="ORF">ACFQ1U_08320</name>
</gene>
<dbReference type="EMBL" id="JBHTJR010000045">
    <property type="protein sequence ID" value="MFD0993206.1"/>
    <property type="molecule type" value="Genomic_DNA"/>
</dbReference>
<dbReference type="Proteomes" id="UP001597062">
    <property type="component" value="Unassembled WGS sequence"/>
</dbReference>
<name>A0ABW3JSV1_9FLAO</name>
<keyword evidence="2" id="KW-1185">Reference proteome</keyword>
<dbReference type="RefSeq" id="WP_386107225.1">
    <property type="nucleotide sequence ID" value="NZ_JBHTJR010000045.1"/>
</dbReference>
<comment type="caution">
    <text evidence="1">The sequence shown here is derived from an EMBL/GenBank/DDBJ whole genome shotgun (WGS) entry which is preliminary data.</text>
</comment>
<evidence type="ECO:0000313" key="2">
    <source>
        <dbReference type="Proteomes" id="UP001597062"/>
    </source>
</evidence>
<accession>A0ABW3JSV1</accession>
<sequence>MENNQMNNPNKRQGKVSELKAVYKAFLEKPRTMKEVTIVTGIVRESICWYCKELRESSRLFFLRKRRCTITKELVNEYTTNPDLVEDDNQLDLFD</sequence>